<gene>
    <name evidence="1" type="ORF">DFH07DRAFT_708545</name>
</gene>
<feature type="non-terminal residue" evidence="1">
    <location>
        <position position="85"/>
    </location>
</feature>
<evidence type="ECO:0000313" key="2">
    <source>
        <dbReference type="Proteomes" id="UP001215280"/>
    </source>
</evidence>
<feature type="non-terminal residue" evidence="1">
    <location>
        <position position="1"/>
    </location>
</feature>
<accession>A0AAD7P252</accession>
<proteinExistence type="predicted"/>
<name>A0AAD7P252_9AGAR</name>
<organism evidence="1 2">
    <name type="scientific">Mycena maculata</name>
    <dbReference type="NCBI Taxonomy" id="230809"/>
    <lineage>
        <taxon>Eukaryota</taxon>
        <taxon>Fungi</taxon>
        <taxon>Dikarya</taxon>
        <taxon>Basidiomycota</taxon>
        <taxon>Agaricomycotina</taxon>
        <taxon>Agaricomycetes</taxon>
        <taxon>Agaricomycetidae</taxon>
        <taxon>Agaricales</taxon>
        <taxon>Marasmiineae</taxon>
        <taxon>Mycenaceae</taxon>
        <taxon>Mycena</taxon>
    </lineage>
</organism>
<dbReference type="EMBL" id="JARJLG010000001">
    <property type="protein sequence ID" value="KAJ7784860.1"/>
    <property type="molecule type" value="Genomic_DNA"/>
</dbReference>
<comment type="caution">
    <text evidence="1">The sequence shown here is derived from an EMBL/GenBank/DDBJ whole genome shotgun (WGS) entry which is preliminary data.</text>
</comment>
<sequence length="85" mass="9838">SDERPVMLKRNSTEIHPHEVEISQLFSSDPHDRNPRNHCITILEAVQDTEDADKQLIVMPRFMSFDEPILETVGEVIDCFGQIFE</sequence>
<dbReference type="Proteomes" id="UP001215280">
    <property type="component" value="Unassembled WGS sequence"/>
</dbReference>
<protein>
    <submittedName>
        <fullName evidence="1">Uncharacterized protein</fullName>
    </submittedName>
</protein>
<keyword evidence="2" id="KW-1185">Reference proteome</keyword>
<dbReference type="AlphaFoldDB" id="A0AAD7P252"/>
<reference evidence="1" key="1">
    <citation type="submission" date="2023-03" db="EMBL/GenBank/DDBJ databases">
        <title>Massive genome expansion in bonnet fungi (Mycena s.s.) driven by repeated elements and novel gene families across ecological guilds.</title>
        <authorList>
            <consortium name="Lawrence Berkeley National Laboratory"/>
            <person name="Harder C.B."/>
            <person name="Miyauchi S."/>
            <person name="Viragh M."/>
            <person name="Kuo A."/>
            <person name="Thoen E."/>
            <person name="Andreopoulos B."/>
            <person name="Lu D."/>
            <person name="Skrede I."/>
            <person name="Drula E."/>
            <person name="Henrissat B."/>
            <person name="Morin E."/>
            <person name="Kohler A."/>
            <person name="Barry K."/>
            <person name="LaButti K."/>
            <person name="Morin E."/>
            <person name="Salamov A."/>
            <person name="Lipzen A."/>
            <person name="Mereny Z."/>
            <person name="Hegedus B."/>
            <person name="Baldrian P."/>
            <person name="Stursova M."/>
            <person name="Weitz H."/>
            <person name="Taylor A."/>
            <person name="Grigoriev I.V."/>
            <person name="Nagy L.G."/>
            <person name="Martin F."/>
            <person name="Kauserud H."/>
        </authorList>
    </citation>
    <scope>NUCLEOTIDE SEQUENCE</scope>
    <source>
        <strain evidence="1">CBHHK188m</strain>
    </source>
</reference>
<evidence type="ECO:0000313" key="1">
    <source>
        <dbReference type="EMBL" id="KAJ7784860.1"/>
    </source>
</evidence>